<feature type="transmembrane region" description="Helical" evidence="1">
    <location>
        <begin position="40"/>
        <end position="62"/>
    </location>
</feature>
<evidence type="ECO:0000313" key="2">
    <source>
        <dbReference type="EMBL" id="GIY37862.1"/>
    </source>
</evidence>
<organism evidence="2 3">
    <name type="scientific">Caerostris extrusa</name>
    <name type="common">Bark spider</name>
    <name type="synonym">Caerostris bankana</name>
    <dbReference type="NCBI Taxonomy" id="172846"/>
    <lineage>
        <taxon>Eukaryota</taxon>
        <taxon>Metazoa</taxon>
        <taxon>Ecdysozoa</taxon>
        <taxon>Arthropoda</taxon>
        <taxon>Chelicerata</taxon>
        <taxon>Arachnida</taxon>
        <taxon>Araneae</taxon>
        <taxon>Araneomorphae</taxon>
        <taxon>Entelegynae</taxon>
        <taxon>Araneoidea</taxon>
        <taxon>Araneidae</taxon>
        <taxon>Caerostris</taxon>
    </lineage>
</organism>
<gene>
    <name evidence="2" type="ORF">CEXT_673911</name>
</gene>
<sequence length="134" mass="15643">MVVHFSHEQVWQASEFLYVPGHPVPFWSVDFFSTAMAPDFLYFTILRFFVGITSSAVVSLLLHWQLVRVFPESPDWLKEKGRYEEVGRIFERRFRIRSPCWKKGNAMGRRLITASGTYSVVPIPARRPLPSFSF</sequence>
<proteinExistence type="predicted"/>
<feature type="non-terminal residue" evidence="2">
    <location>
        <position position="134"/>
    </location>
</feature>
<dbReference type="AlphaFoldDB" id="A0AAV4SZ94"/>
<protein>
    <submittedName>
        <fullName evidence="2">Uncharacterized protein</fullName>
    </submittedName>
</protein>
<reference evidence="2 3" key="1">
    <citation type="submission" date="2021-06" db="EMBL/GenBank/DDBJ databases">
        <title>Caerostris extrusa draft genome.</title>
        <authorList>
            <person name="Kono N."/>
            <person name="Arakawa K."/>
        </authorList>
    </citation>
    <scope>NUCLEOTIDE SEQUENCE [LARGE SCALE GENOMIC DNA]</scope>
</reference>
<dbReference type="Proteomes" id="UP001054945">
    <property type="component" value="Unassembled WGS sequence"/>
</dbReference>
<dbReference type="EMBL" id="BPLR01010228">
    <property type="protein sequence ID" value="GIY37862.1"/>
    <property type="molecule type" value="Genomic_DNA"/>
</dbReference>
<keyword evidence="1" id="KW-0812">Transmembrane</keyword>
<keyword evidence="1" id="KW-1133">Transmembrane helix</keyword>
<comment type="caution">
    <text evidence="2">The sequence shown here is derived from an EMBL/GenBank/DDBJ whole genome shotgun (WGS) entry which is preliminary data.</text>
</comment>
<evidence type="ECO:0000313" key="3">
    <source>
        <dbReference type="Proteomes" id="UP001054945"/>
    </source>
</evidence>
<evidence type="ECO:0000256" key="1">
    <source>
        <dbReference type="SAM" id="Phobius"/>
    </source>
</evidence>
<keyword evidence="1" id="KW-0472">Membrane</keyword>
<accession>A0AAV4SZ94</accession>
<name>A0AAV4SZ94_CAEEX</name>
<keyword evidence="3" id="KW-1185">Reference proteome</keyword>